<evidence type="ECO:0000313" key="3">
    <source>
        <dbReference type="Proteomes" id="UP000231070"/>
    </source>
</evidence>
<keyword evidence="3" id="KW-1185">Reference proteome</keyword>
<proteinExistence type="predicted"/>
<gene>
    <name evidence="2" type="ORF">CJ014_26860</name>
</gene>
<dbReference type="OrthoDB" id="7876241at2"/>
<evidence type="ECO:0000256" key="1">
    <source>
        <dbReference type="SAM" id="MobiDB-lite"/>
    </source>
</evidence>
<evidence type="ECO:0000313" key="2">
    <source>
        <dbReference type="EMBL" id="PIO96162.1"/>
    </source>
</evidence>
<dbReference type="Proteomes" id="UP000231070">
    <property type="component" value="Unassembled WGS sequence"/>
</dbReference>
<comment type="caution">
    <text evidence="2">The sequence shown here is derived from an EMBL/GenBank/DDBJ whole genome shotgun (WGS) entry which is preliminary data.</text>
</comment>
<dbReference type="RefSeq" id="WP_100083576.1">
    <property type="nucleotide sequence ID" value="NZ_NQVN01000049.1"/>
</dbReference>
<protein>
    <recommendedName>
        <fullName evidence="4">Integrase</fullName>
    </recommendedName>
</protein>
<organism evidence="2 3">
    <name type="scientific">Pleomorphomonas carboxyditropha</name>
    <dbReference type="NCBI Taxonomy" id="2023338"/>
    <lineage>
        <taxon>Bacteria</taxon>
        <taxon>Pseudomonadati</taxon>
        <taxon>Pseudomonadota</taxon>
        <taxon>Alphaproteobacteria</taxon>
        <taxon>Hyphomicrobiales</taxon>
        <taxon>Pleomorphomonadaceae</taxon>
        <taxon>Pleomorphomonas</taxon>
    </lineage>
</organism>
<dbReference type="EMBL" id="NQVN01000049">
    <property type="protein sequence ID" value="PIO96162.1"/>
    <property type="molecule type" value="Genomic_DNA"/>
</dbReference>
<sequence length="786" mass="89127">MNPSYAEYIATAKAMAAERGLNWDLRYDNDGKVSQDTRWNLTELVGMLPPPCNWLGQVGVDPAAFAKLNEIRLRMGQEILVPGPLPQGWRDLYQAVIIHQLLIRKTKPVSALQVAAGIRRLAPAAWNDPPWAVAPEQVQQAYNAVLQASASGKLALDFTGTVRTILDGHKLADIPTLARFCIPYPTEKSKAAQRQAETIRKRQNAHGGRQSLRRELAERKSTSKLPDERAFWELVRIVFTEKPRSFSDAIKFAAFKVQIIMGFRIGEAALVPLDWKRWREYLDADGHPAGERGGFSKSLMIRHFAEKQEGDERADGLSLYENTQHVPPMFEEVLVETLDHIEKITAPLRERLRLQAETGRVFPEYPEDALVPAWEMYVRLTGNAIVSDAHLSAHLIEQYRESYDPKFFDGLRELQREGKPAILSKFWTNAAQRHIPIRTSDGSPMDSPIDWRLAFVRVGDVEGHIRENRSTKLSDTTPTTITDGSRFYPHDLLFLVPVRNLIEGRNNGLMDTTLYSAIGRLDTQSLNASISGKSSGETFFERYGQTDEDRALRLTSHSLRHLQNTELFRLGVADTIITKKFNRRSVQQSYVYDHRSLAEDLADIDLPPTVEERLGDKALQVYKLISANKAHGPVVDEVRRIQREYGDEAAFDYLNAEADGLHVTPYGLCMNSFTSDPCPKHLECFNGCLHLTRTDVISEQENLERLRDRFAKVIISLESLPEERRNIGWANQLTHARLRYENIVRALSTEPNTQIFPDGRDLSVTAEQKAGTTIIDTMKRLRDLDD</sequence>
<feature type="region of interest" description="Disordered" evidence="1">
    <location>
        <begin position="200"/>
        <end position="221"/>
    </location>
</feature>
<accession>A0A2G9WPB9</accession>
<evidence type="ECO:0008006" key="4">
    <source>
        <dbReference type="Google" id="ProtNLM"/>
    </source>
</evidence>
<name>A0A2G9WPB9_9HYPH</name>
<dbReference type="AlphaFoldDB" id="A0A2G9WPB9"/>
<reference evidence="2 3" key="1">
    <citation type="submission" date="2017-08" db="EMBL/GenBank/DDBJ databases">
        <title>Pleomorphomonas carboxidotrophicus sp. nov., a new mesophilic hydrogenogenic carboxidotroph.</title>
        <authorList>
            <person name="Esquivel-Elizondo S."/>
            <person name="Krajmalnik-Brown R."/>
            <person name="Maldonado J."/>
        </authorList>
    </citation>
    <scope>NUCLEOTIDE SEQUENCE [LARGE SCALE GENOMIC DNA]</scope>
    <source>
        <strain evidence="2 3">SVCO-16</strain>
    </source>
</reference>
<feature type="compositionally biased region" description="Basic and acidic residues" evidence="1">
    <location>
        <begin position="212"/>
        <end position="221"/>
    </location>
</feature>